<dbReference type="InterPro" id="IPR048427">
    <property type="entry name" value="YpoC"/>
</dbReference>
<protein>
    <recommendedName>
        <fullName evidence="1">YpoC-like domain-containing protein</fullName>
    </recommendedName>
</protein>
<name>A0A0Q3TIG2_9BACI</name>
<feature type="domain" description="YpoC-like" evidence="1">
    <location>
        <begin position="53"/>
        <end position="161"/>
    </location>
</feature>
<reference evidence="2 3" key="1">
    <citation type="submission" date="2015-09" db="EMBL/GenBank/DDBJ databases">
        <title>Genome sequencing project for genomic taxonomy and phylogenomics of Bacillus-like bacteria.</title>
        <authorList>
            <person name="Liu B."/>
            <person name="Wang J."/>
            <person name="Zhu Y."/>
            <person name="Liu G."/>
            <person name="Chen Q."/>
            <person name="Chen Z."/>
            <person name="Lan J."/>
            <person name="Che J."/>
            <person name="Ge C."/>
            <person name="Shi H."/>
            <person name="Pan Z."/>
            <person name="Liu X."/>
        </authorList>
    </citation>
    <scope>NUCLEOTIDE SEQUENCE [LARGE SCALE GENOMIC DNA]</scope>
    <source>
        <strain evidence="2 3">LMG 18435</strain>
    </source>
</reference>
<dbReference type="PATRIC" id="fig|157838.3.peg.2112"/>
<evidence type="ECO:0000313" key="2">
    <source>
        <dbReference type="EMBL" id="KQL53736.1"/>
    </source>
</evidence>
<keyword evidence="3" id="KW-1185">Reference proteome</keyword>
<evidence type="ECO:0000313" key="3">
    <source>
        <dbReference type="Proteomes" id="UP000051888"/>
    </source>
</evidence>
<dbReference type="Pfam" id="PF21747">
    <property type="entry name" value="YpoC"/>
    <property type="match status" value="1"/>
</dbReference>
<dbReference type="EMBL" id="LJJC01000004">
    <property type="protein sequence ID" value="KQL53736.1"/>
    <property type="molecule type" value="Genomic_DNA"/>
</dbReference>
<proteinExistence type="predicted"/>
<comment type="caution">
    <text evidence="2">The sequence shown here is derived from an EMBL/GenBank/DDBJ whole genome shotgun (WGS) entry which is preliminary data.</text>
</comment>
<gene>
    <name evidence="2" type="ORF">AN964_09625</name>
</gene>
<sequence length="165" mass="19645">MDITVPRELKHPLFFPDVNLKGIGREGEGIFFFPELLYYTEHSGLAPWLNSENEIPKLADKWKRIKDELVSLLKKRNIDIGLQMLKGIEIYFTLLFWSNEKPVQLFEWEKEVKLLDCKPINLVERLGFIVAKYHTYPAFIQLSELFTEQQKHYARKITIEKYKQK</sequence>
<dbReference type="RefSeq" id="WP_055739470.1">
    <property type="nucleotide sequence ID" value="NZ_JAAIWL010000013.1"/>
</dbReference>
<accession>A0A0Q3TIG2</accession>
<dbReference type="OrthoDB" id="2360594at2"/>
<dbReference type="Proteomes" id="UP000051888">
    <property type="component" value="Unassembled WGS sequence"/>
</dbReference>
<dbReference type="AlphaFoldDB" id="A0A0Q3TIG2"/>
<evidence type="ECO:0000259" key="1">
    <source>
        <dbReference type="Pfam" id="PF21747"/>
    </source>
</evidence>
<organism evidence="2 3">
    <name type="scientific">Heyndrickxia shackletonii</name>
    <dbReference type="NCBI Taxonomy" id="157838"/>
    <lineage>
        <taxon>Bacteria</taxon>
        <taxon>Bacillati</taxon>
        <taxon>Bacillota</taxon>
        <taxon>Bacilli</taxon>
        <taxon>Bacillales</taxon>
        <taxon>Bacillaceae</taxon>
        <taxon>Heyndrickxia</taxon>
    </lineage>
</organism>
<dbReference type="STRING" id="157838.AN964_09625"/>